<keyword evidence="1" id="KW-0472">Membrane</keyword>
<gene>
    <name evidence="2" type="ORF">DNHGIG_22050</name>
</gene>
<evidence type="ECO:0000256" key="1">
    <source>
        <dbReference type="SAM" id="Phobius"/>
    </source>
</evidence>
<comment type="caution">
    <text evidence="2">The sequence shown here is derived from an EMBL/GenBank/DDBJ whole genome shotgun (WGS) entry which is preliminary data.</text>
</comment>
<dbReference type="AlphaFoldDB" id="A0AAV4LFP9"/>
<sequence length="91" mass="10237">MHLANSSELAFIILQIIIVLFLMIHDWVPMGTLNDVKGVLSQNTVKQNLIITLINTIPFAVGLIISLVYAGKPYPLFVKMYLVLAYGTVYW</sequence>
<evidence type="ECO:0000313" key="3">
    <source>
        <dbReference type="Proteomes" id="UP001057291"/>
    </source>
</evidence>
<feature type="transmembrane region" description="Helical" evidence="1">
    <location>
        <begin position="48"/>
        <end position="70"/>
    </location>
</feature>
<protein>
    <submittedName>
        <fullName evidence="2">Uncharacterized protein</fullName>
    </submittedName>
</protein>
<dbReference type="EMBL" id="BOQE01000001">
    <property type="protein sequence ID" value="GIM46656.1"/>
    <property type="molecule type" value="Genomic_DNA"/>
</dbReference>
<keyword evidence="1" id="KW-1133">Transmembrane helix</keyword>
<feature type="transmembrane region" description="Helical" evidence="1">
    <location>
        <begin position="9"/>
        <end position="28"/>
    </location>
</feature>
<name>A0AAV4LFP9_9BACL</name>
<evidence type="ECO:0000313" key="2">
    <source>
        <dbReference type="EMBL" id="GIM46656.1"/>
    </source>
</evidence>
<organism evidence="2 3">
    <name type="scientific">Collibacillus ludicampi</name>
    <dbReference type="NCBI Taxonomy" id="2771369"/>
    <lineage>
        <taxon>Bacteria</taxon>
        <taxon>Bacillati</taxon>
        <taxon>Bacillota</taxon>
        <taxon>Bacilli</taxon>
        <taxon>Bacillales</taxon>
        <taxon>Alicyclobacillaceae</taxon>
        <taxon>Collibacillus</taxon>
    </lineage>
</organism>
<proteinExistence type="predicted"/>
<dbReference type="Proteomes" id="UP001057291">
    <property type="component" value="Unassembled WGS sequence"/>
</dbReference>
<reference evidence="2" key="1">
    <citation type="journal article" date="2023" name="Int. J. Syst. Evol. Microbiol.">
        <title>Collibacillus ludicampi gen. nov., sp. nov., a new soil bacterium of the family Alicyclobacillaceae.</title>
        <authorList>
            <person name="Jojima T."/>
            <person name="Ioku Y."/>
            <person name="Fukuta Y."/>
            <person name="Shirasaka N."/>
            <person name="Matsumura Y."/>
            <person name="Mori M."/>
        </authorList>
    </citation>
    <scope>NUCLEOTIDE SEQUENCE</scope>
    <source>
        <strain evidence="2">TP075</strain>
    </source>
</reference>
<keyword evidence="3" id="KW-1185">Reference proteome</keyword>
<dbReference type="RefSeq" id="WP_282199725.1">
    <property type="nucleotide sequence ID" value="NZ_BOQE01000001.1"/>
</dbReference>
<accession>A0AAV4LFP9</accession>
<keyword evidence="1" id="KW-0812">Transmembrane</keyword>